<dbReference type="EMBL" id="JAAKZZ010000359">
    <property type="protein sequence ID" value="NGO71825.1"/>
    <property type="molecule type" value="Genomic_DNA"/>
</dbReference>
<proteinExistence type="predicted"/>
<sequence length="127" mass="13220">MSPANQLLLDSLSLAVALRIEELRDRPADQLSALATTTGQQVAQHGDDLQFGGEHCATTFNALATGLAAAALVAWGGITFCGLHWCATRYCSDPDADHPGPTSATDPGGRPRPVRQIEDVPASGALL</sequence>
<dbReference type="AlphaFoldDB" id="A0A6G4X2U3"/>
<feature type="region of interest" description="Disordered" evidence="1">
    <location>
        <begin position="95"/>
        <end position="127"/>
    </location>
</feature>
<dbReference type="Proteomes" id="UP000477722">
    <property type="component" value="Unassembled WGS sequence"/>
</dbReference>
<evidence type="ECO:0000313" key="2">
    <source>
        <dbReference type="EMBL" id="NGO71825.1"/>
    </source>
</evidence>
<name>A0A6G4X2U3_9ACTN</name>
<evidence type="ECO:0000313" key="3">
    <source>
        <dbReference type="Proteomes" id="UP000477722"/>
    </source>
</evidence>
<organism evidence="2 3">
    <name type="scientific">Streptomyces boncukensis</name>
    <dbReference type="NCBI Taxonomy" id="2711219"/>
    <lineage>
        <taxon>Bacteria</taxon>
        <taxon>Bacillati</taxon>
        <taxon>Actinomycetota</taxon>
        <taxon>Actinomycetes</taxon>
        <taxon>Kitasatosporales</taxon>
        <taxon>Streptomycetaceae</taxon>
        <taxon>Streptomyces</taxon>
    </lineage>
</organism>
<protein>
    <submittedName>
        <fullName evidence="2">Uncharacterized protein</fullName>
    </submittedName>
</protein>
<comment type="caution">
    <text evidence="2">The sequence shown here is derived from an EMBL/GenBank/DDBJ whole genome shotgun (WGS) entry which is preliminary data.</text>
</comment>
<accession>A0A6G4X2U3</accession>
<keyword evidence="3" id="KW-1185">Reference proteome</keyword>
<dbReference type="RefSeq" id="WP_165301452.1">
    <property type="nucleotide sequence ID" value="NZ_JAAKZZ010000359.1"/>
</dbReference>
<reference evidence="2 3" key="1">
    <citation type="submission" date="2020-02" db="EMBL/GenBank/DDBJ databases">
        <title>Whole-genome analyses of novel actinobacteria.</title>
        <authorList>
            <person name="Sahin N."/>
            <person name="Tatar D."/>
        </authorList>
    </citation>
    <scope>NUCLEOTIDE SEQUENCE [LARGE SCALE GENOMIC DNA]</scope>
    <source>
        <strain evidence="2 3">SB3404</strain>
    </source>
</reference>
<gene>
    <name evidence="2" type="ORF">G5C65_26440</name>
</gene>
<evidence type="ECO:0000256" key="1">
    <source>
        <dbReference type="SAM" id="MobiDB-lite"/>
    </source>
</evidence>